<dbReference type="OrthoDB" id="6157464at2759"/>
<feature type="region of interest" description="Disordered" evidence="1">
    <location>
        <begin position="21"/>
        <end position="223"/>
    </location>
</feature>
<evidence type="ECO:0000313" key="3">
    <source>
        <dbReference type="Proteomes" id="UP000316079"/>
    </source>
</evidence>
<proteinExistence type="predicted"/>
<name>A0A553NJZ2_9TELE</name>
<evidence type="ECO:0008006" key="4">
    <source>
        <dbReference type="Google" id="ProtNLM"/>
    </source>
</evidence>
<reference evidence="2 3" key="1">
    <citation type="journal article" date="2019" name="Sci. Data">
        <title>Hybrid genome assembly and annotation of Danionella translucida.</title>
        <authorList>
            <person name="Kadobianskyi M."/>
            <person name="Schulze L."/>
            <person name="Schuelke M."/>
            <person name="Judkewitz B."/>
        </authorList>
    </citation>
    <scope>NUCLEOTIDE SEQUENCE [LARGE SCALE GENOMIC DNA]</scope>
    <source>
        <strain evidence="2 3">Bolton</strain>
    </source>
</reference>
<evidence type="ECO:0000313" key="2">
    <source>
        <dbReference type="EMBL" id="TRY65740.1"/>
    </source>
</evidence>
<feature type="compositionally biased region" description="Pro residues" evidence="1">
    <location>
        <begin position="138"/>
        <end position="155"/>
    </location>
</feature>
<gene>
    <name evidence="2" type="ORF">DNTS_005580</name>
</gene>
<protein>
    <recommendedName>
        <fullName evidence="4">WAS/WASL-interacting protein family member 3</fullName>
    </recommendedName>
</protein>
<feature type="compositionally biased region" description="Pro residues" evidence="1">
    <location>
        <begin position="171"/>
        <end position="182"/>
    </location>
</feature>
<sequence>MDDRDKTIGCASQTASAVAPSLGGLFAGGFPVLKPVGQRDKRPHHNPVSRSGSSASLKQPLWNPPSQGDGFRGSAPDLSPSHRSIERTASLSKARPASSYTAPPSPSQNTHPTFKLSSTPPSSAPPPPPPPHQERPMNKPPPLPTCPPPPPPPHLAKPTWLPVQSHFIPMPTTPPPPLPPSIPQSSLPDRSSGVFYPPPPPPPPSVPPSCLPDKSSGVFYPPPPPFPSSHSSSIYNQLSGVFYSLPSSPGLIEIKEIPPPPPPLPASFASSQPTSAPPTTPQKVPHVPSQTFKTCVQSLPPSYPCSAPSRRPPAVPRFAGAPRMAPPPAPPARSPNTELSCRIPPPPPPPPVFALPSSVRNGQLHSLVQRGFYVCFTDDFESKFHFHPIEDFPPPEEFRPFPRIYPSKENREMFDALFSEAREGFSFQFRPRAINQNALRMPQKWEVNPQPPATRTHLR</sequence>
<dbReference type="Proteomes" id="UP000316079">
    <property type="component" value="Unassembled WGS sequence"/>
</dbReference>
<dbReference type="PRINTS" id="PR01217">
    <property type="entry name" value="PRICHEXTENSN"/>
</dbReference>
<accession>A0A553NJZ2</accession>
<dbReference type="AlphaFoldDB" id="A0A553NJZ2"/>
<comment type="caution">
    <text evidence="2">The sequence shown here is derived from an EMBL/GenBank/DDBJ whole genome shotgun (WGS) entry which is preliminary data.</text>
</comment>
<evidence type="ECO:0000256" key="1">
    <source>
        <dbReference type="SAM" id="MobiDB-lite"/>
    </source>
</evidence>
<feature type="compositionally biased region" description="Pro residues" evidence="1">
    <location>
        <begin position="196"/>
        <end position="210"/>
    </location>
</feature>
<organism evidence="2 3">
    <name type="scientific">Danionella cerebrum</name>
    <dbReference type="NCBI Taxonomy" id="2873325"/>
    <lineage>
        <taxon>Eukaryota</taxon>
        <taxon>Metazoa</taxon>
        <taxon>Chordata</taxon>
        <taxon>Craniata</taxon>
        <taxon>Vertebrata</taxon>
        <taxon>Euteleostomi</taxon>
        <taxon>Actinopterygii</taxon>
        <taxon>Neopterygii</taxon>
        <taxon>Teleostei</taxon>
        <taxon>Ostariophysi</taxon>
        <taxon>Cypriniformes</taxon>
        <taxon>Danionidae</taxon>
        <taxon>Danioninae</taxon>
        <taxon>Danionella</taxon>
    </lineage>
</organism>
<dbReference type="STRING" id="623744.A0A553NJZ2"/>
<keyword evidence="3" id="KW-1185">Reference proteome</keyword>
<dbReference type="EMBL" id="SRMA01026899">
    <property type="protein sequence ID" value="TRY65740.1"/>
    <property type="molecule type" value="Genomic_DNA"/>
</dbReference>
<feature type="compositionally biased region" description="Pro residues" evidence="1">
    <location>
        <begin position="122"/>
        <end position="131"/>
    </location>
</feature>
<feature type="region of interest" description="Disordered" evidence="1">
    <location>
        <begin position="253"/>
        <end position="291"/>
    </location>
</feature>
<feature type="compositionally biased region" description="Polar residues" evidence="1">
    <location>
        <begin position="48"/>
        <end position="57"/>
    </location>
</feature>